<evidence type="ECO:0000256" key="2">
    <source>
        <dbReference type="SAM" id="MobiDB-lite"/>
    </source>
</evidence>
<proteinExistence type="predicted"/>
<evidence type="ECO:0000313" key="4">
    <source>
        <dbReference type="Proteomes" id="UP001165083"/>
    </source>
</evidence>
<comment type="caution">
    <text evidence="3">The sequence shown here is derived from an EMBL/GenBank/DDBJ whole genome shotgun (WGS) entry which is preliminary data.</text>
</comment>
<keyword evidence="4" id="KW-1185">Reference proteome</keyword>
<feature type="region of interest" description="Disordered" evidence="2">
    <location>
        <begin position="462"/>
        <end position="525"/>
    </location>
</feature>
<evidence type="ECO:0000313" key="3">
    <source>
        <dbReference type="EMBL" id="GMF09539.1"/>
    </source>
</evidence>
<protein>
    <submittedName>
        <fullName evidence="3">Unnamed protein product</fullName>
    </submittedName>
</protein>
<evidence type="ECO:0000256" key="1">
    <source>
        <dbReference type="SAM" id="Coils"/>
    </source>
</evidence>
<dbReference type="Proteomes" id="UP001165083">
    <property type="component" value="Unassembled WGS sequence"/>
</dbReference>
<sequence>MASLIEVGDLYQHIGTGGEFAQTNGVAVHQNDDDEGLGRSYVCSLSSAINLQYQEGESCADLAHNVQSYLSRIVEELHLISAWSSNIYQRQQQRNVSEIDSSENSKQIDDTSFTAMARLAVVTDIELLRRDVAKKQHDLFQRCTTQMTYVQSEIRAAARKQDTLLEELQQRFAEKQRASDQQAQSILALEKVRAESDAQVRAISKTLRQLQQQTSAHPSRISALETSLATVATAQFSHEQELQALHRRVDNYETTHNLQLEAIRRSAEDSLTALRSAQSQLSAKMQVLRLELQELSDCTQKRTQQMLKAVSAVAAGASGKSLFVPAAAVAPRRPSMSNPRTPRAGGSTAMNYSLQSSGPGLNADTLDGMLGGDVSTAQTMMTTGADAVTKNDCFIYAKAALPHRSSAVDTRITARMTSTNNCRGQASSAGACITLIGTGDTKTQDVMVNLLTVQQSTMSVPIGYEDEPRPATATEPSQAATTMINRSDPINPSRRGTHRQKSLSDVNHSEPCKAQTPRLHTKLKQ</sequence>
<reference evidence="3" key="1">
    <citation type="submission" date="2023-04" db="EMBL/GenBank/DDBJ databases">
        <title>Phytophthora lilii NBRC 32176.</title>
        <authorList>
            <person name="Ichikawa N."/>
            <person name="Sato H."/>
            <person name="Tonouchi N."/>
        </authorList>
    </citation>
    <scope>NUCLEOTIDE SEQUENCE</scope>
    <source>
        <strain evidence="3">NBRC 32176</strain>
    </source>
</reference>
<name>A0A9W6TAF9_9STRA</name>
<accession>A0A9W6TAF9</accession>
<keyword evidence="1" id="KW-0175">Coiled coil</keyword>
<feature type="coiled-coil region" evidence="1">
    <location>
        <begin position="158"/>
        <end position="213"/>
    </location>
</feature>
<dbReference type="AlphaFoldDB" id="A0A9W6TAF9"/>
<dbReference type="EMBL" id="BSXW01000012">
    <property type="protein sequence ID" value="GMF09539.1"/>
    <property type="molecule type" value="Genomic_DNA"/>
</dbReference>
<feature type="compositionally biased region" description="Polar residues" evidence="2">
    <location>
        <begin position="474"/>
        <end position="490"/>
    </location>
</feature>
<gene>
    <name evidence="3" type="ORF">Plil01_000043300</name>
</gene>
<dbReference type="OrthoDB" id="168299at2759"/>
<organism evidence="3 4">
    <name type="scientific">Phytophthora lilii</name>
    <dbReference type="NCBI Taxonomy" id="2077276"/>
    <lineage>
        <taxon>Eukaryota</taxon>
        <taxon>Sar</taxon>
        <taxon>Stramenopiles</taxon>
        <taxon>Oomycota</taxon>
        <taxon>Peronosporomycetes</taxon>
        <taxon>Peronosporales</taxon>
        <taxon>Peronosporaceae</taxon>
        <taxon>Phytophthora</taxon>
    </lineage>
</organism>